<dbReference type="AlphaFoldDB" id="A0A0N0Z9R4"/>
<protein>
    <submittedName>
        <fullName evidence="1">Uncharacterized protein</fullName>
    </submittedName>
</protein>
<gene>
    <name evidence="1" type="ORF">M992_0683</name>
</gene>
<keyword evidence="2" id="KW-1185">Reference proteome</keyword>
<evidence type="ECO:0000313" key="1">
    <source>
        <dbReference type="EMBL" id="KPD03764.1"/>
    </source>
</evidence>
<evidence type="ECO:0000313" key="2">
    <source>
        <dbReference type="Proteomes" id="UP000053226"/>
    </source>
</evidence>
<dbReference type="Proteomes" id="UP000053226">
    <property type="component" value="Unassembled WGS sequence"/>
</dbReference>
<reference evidence="1 2" key="1">
    <citation type="submission" date="2015-07" db="EMBL/GenBank/DDBJ databases">
        <title>ATOL: Assembling a taxonomically balanced genome-scale reconstruction of the evolutionary history of the Enterobacteriaceae.</title>
        <authorList>
            <person name="Plunkett G.III."/>
            <person name="Neeno-Eckwall E.C."/>
            <person name="Glasner J.D."/>
            <person name="Perna N.T."/>
        </authorList>
    </citation>
    <scope>NUCLEOTIDE SEQUENCE [LARGE SCALE GENOMIC DNA]</scope>
    <source>
        <strain evidence="1 2">ATCC 35017</strain>
    </source>
</reference>
<accession>A0A0N0Z9R4</accession>
<proteinExistence type="predicted"/>
<sequence>MKISLDIEIYLNKKNYSIPDVVNDYLFFSKFINEIAGQSSWYLTGSSKKEALEKKFIENDNINKDIEHKFVDRLTKSSPIYGSAIWNGDKNRIQISNYLARSFDNYDVSLSMKLENKQNLQYKIKKLILNLMENYIKVEKILIHTNKYHLNEKNVFPDRLPVGWMLYLNKKITQQQVPMAAELIDIENKKNSGTLIISTDHVFDGSDKDDIKKANEIEIQLTALGLLPLYSEIYS</sequence>
<comment type="caution">
    <text evidence="1">The sequence shown here is derived from an EMBL/GenBank/DDBJ whole genome shotgun (WGS) entry which is preliminary data.</text>
</comment>
<dbReference type="OrthoDB" id="8718152at2"/>
<name>A0A0N0Z9R4_9GAMM</name>
<dbReference type="EMBL" id="LGAA01000007">
    <property type="protein sequence ID" value="KPD03764.1"/>
    <property type="molecule type" value="Genomic_DNA"/>
</dbReference>
<organism evidence="1 2">
    <name type="scientific">Moellerella wisconsensis ATCC 35017</name>
    <dbReference type="NCBI Taxonomy" id="1354267"/>
    <lineage>
        <taxon>Bacteria</taxon>
        <taxon>Pseudomonadati</taxon>
        <taxon>Pseudomonadota</taxon>
        <taxon>Gammaproteobacteria</taxon>
        <taxon>Enterobacterales</taxon>
        <taxon>Morganellaceae</taxon>
        <taxon>Moellerella</taxon>
    </lineage>
</organism>
<dbReference type="RefSeq" id="WP_053907321.1">
    <property type="nucleotide sequence ID" value="NZ_CAWMUS010000007.1"/>
</dbReference>